<sequence>MAMTARGLDHLVVATHDLDAAAKTWDRIGFQVGAENKHPFGTKNRIIQMPGFFIELVAINDPAVISETFGRNFSFAAFNRDFLTRAGEGPSMLALESRDAKADAAAFVKGGIGDFEPVFFERRGLRPDGSDVHVAFTLAFAEDPTMPDGSFFVCQQHRPDDFWNPAFQSHANGAVGISSVMLTAENPTDHHVFLSAFTGIRDFISTSTGLVFKTPRGSVEMMTPIAFARRCGVMVDDAPRLRGLRVRVADLDETAMRFEASGVQSVRKGDWLVLGPEELTETVIVFEQA</sequence>
<dbReference type="InterPro" id="IPR025870">
    <property type="entry name" value="Glyoxalase-like_dom"/>
</dbReference>
<organism evidence="2 3">
    <name type="scientific">Agaricicola taiwanensis</name>
    <dbReference type="NCBI Taxonomy" id="591372"/>
    <lineage>
        <taxon>Bacteria</taxon>
        <taxon>Pseudomonadati</taxon>
        <taxon>Pseudomonadota</taxon>
        <taxon>Alphaproteobacteria</taxon>
        <taxon>Rhodobacterales</taxon>
        <taxon>Paracoccaceae</taxon>
        <taxon>Agaricicola</taxon>
    </lineage>
</organism>
<proteinExistence type="predicted"/>
<keyword evidence="3" id="KW-1185">Reference proteome</keyword>
<dbReference type="InterPro" id="IPR029068">
    <property type="entry name" value="Glyas_Bleomycin-R_OHBP_Dase"/>
</dbReference>
<reference evidence="2" key="2">
    <citation type="submission" date="2020-09" db="EMBL/GenBank/DDBJ databases">
        <authorList>
            <person name="Sun Q."/>
            <person name="Sedlacek I."/>
        </authorList>
    </citation>
    <scope>NUCLEOTIDE SEQUENCE</scope>
    <source>
        <strain evidence="2">CCM 7684</strain>
    </source>
</reference>
<evidence type="ECO:0000313" key="3">
    <source>
        <dbReference type="Proteomes" id="UP000602745"/>
    </source>
</evidence>
<dbReference type="EMBL" id="BMCP01000002">
    <property type="protein sequence ID" value="GGE44600.1"/>
    <property type="molecule type" value="Genomic_DNA"/>
</dbReference>
<dbReference type="Pfam" id="PF13468">
    <property type="entry name" value="Glyoxalase_3"/>
    <property type="match status" value="1"/>
</dbReference>
<dbReference type="AlphaFoldDB" id="A0A8J2YI69"/>
<feature type="domain" description="Glyoxalase-like" evidence="1">
    <location>
        <begin position="8"/>
        <end position="191"/>
    </location>
</feature>
<dbReference type="Gene3D" id="3.10.180.10">
    <property type="entry name" value="2,3-Dihydroxybiphenyl 1,2-Dioxygenase, domain 1"/>
    <property type="match status" value="1"/>
</dbReference>
<reference evidence="2" key="1">
    <citation type="journal article" date="2014" name="Int. J. Syst. Evol. Microbiol.">
        <title>Complete genome sequence of Corynebacterium casei LMG S-19264T (=DSM 44701T), isolated from a smear-ripened cheese.</title>
        <authorList>
            <consortium name="US DOE Joint Genome Institute (JGI-PGF)"/>
            <person name="Walter F."/>
            <person name="Albersmeier A."/>
            <person name="Kalinowski J."/>
            <person name="Ruckert C."/>
        </authorList>
    </citation>
    <scope>NUCLEOTIDE SEQUENCE</scope>
    <source>
        <strain evidence="2">CCM 7684</strain>
    </source>
</reference>
<dbReference type="SUPFAM" id="SSF54593">
    <property type="entry name" value="Glyoxalase/Bleomycin resistance protein/Dihydroxybiphenyl dioxygenase"/>
    <property type="match status" value="1"/>
</dbReference>
<dbReference type="PANTHER" id="PTHR40265">
    <property type="entry name" value="BLL2707 PROTEIN"/>
    <property type="match status" value="1"/>
</dbReference>
<accession>A0A8J2YI69</accession>
<evidence type="ECO:0000259" key="1">
    <source>
        <dbReference type="Pfam" id="PF13468"/>
    </source>
</evidence>
<dbReference type="PANTHER" id="PTHR40265:SF1">
    <property type="entry name" value="GLYOXALASE-LIKE DOMAIN-CONTAINING PROTEIN"/>
    <property type="match status" value="1"/>
</dbReference>
<gene>
    <name evidence="2" type="ORF">GCM10007276_22180</name>
</gene>
<evidence type="ECO:0000313" key="2">
    <source>
        <dbReference type="EMBL" id="GGE44600.1"/>
    </source>
</evidence>
<dbReference type="Proteomes" id="UP000602745">
    <property type="component" value="Unassembled WGS sequence"/>
</dbReference>
<comment type="caution">
    <text evidence="2">The sequence shown here is derived from an EMBL/GenBank/DDBJ whole genome shotgun (WGS) entry which is preliminary data.</text>
</comment>
<protein>
    <recommendedName>
        <fullName evidence="1">Glyoxalase-like domain-containing protein</fullName>
    </recommendedName>
</protein>
<name>A0A8J2YI69_9RHOB</name>